<keyword evidence="3" id="KW-1185">Reference proteome</keyword>
<organism evidence="2 3">
    <name type="scientific">Acetobacter sacchari</name>
    <dbReference type="NCBI Taxonomy" id="2661687"/>
    <lineage>
        <taxon>Bacteria</taxon>
        <taxon>Pseudomonadati</taxon>
        <taxon>Pseudomonadota</taxon>
        <taxon>Alphaproteobacteria</taxon>
        <taxon>Acetobacterales</taxon>
        <taxon>Acetobacteraceae</taxon>
        <taxon>Acetobacter</taxon>
    </lineage>
</organism>
<dbReference type="CDD" id="cd02440">
    <property type="entry name" value="AdoMet_MTases"/>
    <property type="match status" value="1"/>
</dbReference>
<comment type="caution">
    <text evidence="2">The sequence shown here is derived from an EMBL/GenBank/DDBJ whole genome shotgun (WGS) entry which is preliminary data.</text>
</comment>
<dbReference type="GO" id="GO:0032259">
    <property type="term" value="P:methylation"/>
    <property type="evidence" value="ECO:0007669"/>
    <property type="project" value="UniProtKB-KW"/>
</dbReference>
<gene>
    <name evidence="2" type="ORF">J2D73_17715</name>
</gene>
<keyword evidence="2" id="KW-0489">Methyltransferase</keyword>
<dbReference type="InterPro" id="IPR013216">
    <property type="entry name" value="Methyltransf_11"/>
</dbReference>
<dbReference type="InterPro" id="IPR029063">
    <property type="entry name" value="SAM-dependent_MTases_sf"/>
</dbReference>
<dbReference type="RefSeq" id="WP_207883516.1">
    <property type="nucleotide sequence ID" value="NZ_JAFVMF010000026.1"/>
</dbReference>
<dbReference type="Proteomes" id="UP000664771">
    <property type="component" value="Unassembled WGS sequence"/>
</dbReference>
<sequence length="251" mass="27783">MTESYAAHHYGARAQDYVASTVHSQGGDLDAIERAAQGKQWRRVLDLGCGGGHVAYRLAAHAAEVIACDVTDQMLRAVDAEAICRGLTNIRTIQAPAERLPFEDGAFDAVFCRFTMHHWNDAAAGLREARRVLARHGEAMFIDVTAPTVAVADSWLQTLELLRDVSHVRNYSVAEWRKLLGDAGFVLKEVSTDRLRMEFGSWVARTQTPQERIAAIRSLQEVAPEDVARILEIENDGSFTLDVSIFSSDVM</sequence>
<evidence type="ECO:0000259" key="1">
    <source>
        <dbReference type="Pfam" id="PF08241"/>
    </source>
</evidence>
<name>A0ABS3M0C5_9PROT</name>
<reference evidence="2 3" key="1">
    <citation type="submission" date="2021-03" db="EMBL/GenBank/DDBJ databases">
        <title>The complete genome sequence of Acetobacter sacchari TBRC 11175.</title>
        <authorList>
            <person name="Charoenyingcharoen P."/>
            <person name="Yukphan P."/>
        </authorList>
    </citation>
    <scope>NUCLEOTIDE SEQUENCE [LARGE SCALE GENOMIC DNA]</scope>
    <source>
        <strain evidence="2 3">TBRC 11175</strain>
    </source>
</reference>
<dbReference type="SUPFAM" id="SSF53335">
    <property type="entry name" value="S-adenosyl-L-methionine-dependent methyltransferases"/>
    <property type="match status" value="1"/>
</dbReference>
<proteinExistence type="predicted"/>
<dbReference type="EMBL" id="JAFVMF010000026">
    <property type="protein sequence ID" value="MBO1361622.1"/>
    <property type="molecule type" value="Genomic_DNA"/>
</dbReference>
<dbReference type="GO" id="GO:0008168">
    <property type="term" value="F:methyltransferase activity"/>
    <property type="evidence" value="ECO:0007669"/>
    <property type="project" value="UniProtKB-KW"/>
</dbReference>
<dbReference type="Gene3D" id="3.40.50.150">
    <property type="entry name" value="Vaccinia Virus protein VP39"/>
    <property type="match status" value="1"/>
</dbReference>
<accession>A0ABS3M0C5</accession>
<keyword evidence="2" id="KW-0808">Transferase</keyword>
<evidence type="ECO:0000313" key="3">
    <source>
        <dbReference type="Proteomes" id="UP000664771"/>
    </source>
</evidence>
<protein>
    <submittedName>
        <fullName evidence="2">Class I SAM-dependent methyltransferase</fullName>
    </submittedName>
</protein>
<feature type="domain" description="Methyltransferase type 11" evidence="1">
    <location>
        <begin position="45"/>
        <end position="140"/>
    </location>
</feature>
<dbReference type="PANTHER" id="PTHR43591">
    <property type="entry name" value="METHYLTRANSFERASE"/>
    <property type="match status" value="1"/>
</dbReference>
<evidence type="ECO:0000313" key="2">
    <source>
        <dbReference type="EMBL" id="MBO1361622.1"/>
    </source>
</evidence>
<dbReference type="Pfam" id="PF08241">
    <property type="entry name" value="Methyltransf_11"/>
    <property type="match status" value="1"/>
</dbReference>